<accession>A0A975G4V3</accession>
<reference evidence="1" key="1">
    <citation type="submission" date="2021-04" db="EMBL/GenBank/DDBJ databases">
        <title>Luteolibacter sp. 32A isolated from the skin of an Anderson's salamander (Ambystoma andersonii).</title>
        <authorList>
            <person name="Spergser J."/>
            <person name="Busse H.-J."/>
        </authorList>
    </citation>
    <scope>NUCLEOTIDE SEQUENCE</scope>
    <source>
        <strain evidence="1">32A</strain>
    </source>
</reference>
<sequence>MSCPDAEPDFALEREMETLLGKLAPAEPGGELMQRLRDANPDLHETRVRKIVPFRRRVPLIAVAAAACVAGVFLIPRSATTPPATVSVPGAAVAPVKVPVESRQHLMEVTNLGVANDADNRPVRLVQTTWVDEIYYETLPGRERSVESRVRQEVLPVAVNTY</sequence>
<evidence type="ECO:0000313" key="1">
    <source>
        <dbReference type="EMBL" id="QUE49369.1"/>
    </source>
</evidence>
<name>A0A975G4V3_9BACT</name>
<dbReference type="KEGG" id="lamb:KBB96_10850"/>
<dbReference type="AlphaFoldDB" id="A0A975G4V3"/>
<keyword evidence="2" id="KW-1185">Reference proteome</keyword>
<dbReference type="Proteomes" id="UP000676169">
    <property type="component" value="Chromosome"/>
</dbReference>
<protein>
    <submittedName>
        <fullName evidence="1">Uncharacterized protein</fullName>
    </submittedName>
</protein>
<dbReference type="EMBL" id="CP073100">
    <property type="protein sequence ID" value="QUE49369.1"/>
    <property type="molecule type" value="Genomic_DNA"/>
</dbReference>
<evidence type="ECO:0000313" key="2">
    <source>
        <dbReference type="Proteomes" id="UP000676169"/>
    </source>
</evidence>
<organism evidence="1 2">
    <name type="scientific">Luteolibacter ambystomatis</name>
    <dbReference type="NCBI Taxonomy" id="2824561"/>
    <lineage>
        <taxon>Bacteria</taxon>
        <taxon>Pseudomonadati</taxon>
        <taxon>Verrucomicrobiota</taxon>
        <taxon>Verrucomicrobiia</taxon>
        <taxon>Verrucomicrobiales</taxon>
        <taxon>Verrucomicrobiaceae</taxon>
        <taxon>Luteolibacter</taxon>
    </lineage>
</organism>
<gene>
    <name evidence="1" type="ORF">KBB96_10850</name>
</gene>
<dbReference type="RefSeq" id="WP_211629430.1">
    <property type="nucleotide sequence ID" value="NZ_CP073100.1"/>
</dbReference>
<proteinExistence type="predicted"/>